<proteinExistence type="predicted"/>
<dbReference type="InterPro" id="IPR022385">
    <property type="entry name" value="Rhs_assc_core"/>
</dbReference>
<accession>A0A9N7QET7</accession>
<sequence>MDAQGSTVAEYMFDAYGLRVGTDNSADPYSGFGGEWGYNTDPDTGLELLTHRYYDPAIGSFLTRDPIGYNGGGNLYRYTINNPIIYSDPEGTDIKGNWNKFTNKAGKIWSETSGAVKRVYGMVGVGIAALNFLTPAINHIYDWQITGIRTECYQNLDKNRKWYDNGGSGKDGYEKESPFMGYLTFQEYEGAVVDKAHAKSLSAVETSAADAMSDYYNGVAGVK</sequence>
<keyword evidence="2" id="KW-1185">Reference proteome</keyword>
<dbReference type="Gene3D" id="2.180.10.10">
    <property type="entry name" value="RHS repeat-associated core"/>
    <property type="match status" value="1"/>
</dbReference>
<dbReference type="PANTHER" id="PTHR32305">
    <property type="match status" value="1"/>
</dbReference>
<evidence type="ECO:0000313" key="2">
    <source>
        <dbReference type="Proteomes" id="UP000287394"/>
    </source>
</evidence>
<protein>
    <recommendedName>
        <fullName evidence="3">RHS repeat-associated core domain-containing protein</fullName>
    </recommendedName>
</protein>
<name>A0A9N7QET7_9BACT</name>
<reference evidence="1 2" key="1">
    <citation type="journal article" date="2019" name="Int. J. Syst. Evol. Microbiol.">
        <title>Capsulimonas corticalis gen. nov., sp. nov., an aerobic capsulated bacterium, of a novel bacterial order, Capsulimonadales ord. nov., of the class Armatimonadia of the phylum Armatimonadetes.</title>
        <authorList>
            <person name="Li J."/>
            <person name="Kudo C."/>
            <person name="Tonouchi A."/>
        </authorList>
    </citation>
    <scope>NUCLEOTIDE SEQUENCE [LARGE SCALE GENOMIC DNA]</scope>
    <source>
        <strain evidence="1 2">AX-7</strain>
    </source>
</reference>
<evidence type="ECO:0000313" key="1">
    <source>
        <dbReference type="EMBL" id="BDI32590.1"/>
    </source>
</evidence>
<evidence type="ECO:0008006" key="3">
    <source>
        <dbReference type="Google" id="ProtNLM"/>
    </source>
</evidence>
<dbReference type="NCBIfam" id="TIGR03696">
    <property type="entry name" value="Rhs_assc_core"/>
    <property type="match status" value="1"/>
</dbReference>
<dbReference type="PANTHER" id="PTHR32305:SF15">
    <property type="entry name" value="PROTEIN RHSA-RELATED"/>
    <property type="match status" value="1"/>
</dbReference>
<dbReference type="InterPro" id="IPR050708">
    <property type="entry name" value="T6SS_VgrG/RHS"/>
</dbReference>
<dbReference type="AlphaFoldDB" id="A0A9N7QET7"/>
<gene>
    <name evidence="1" type="ORF">CCAX7_46410</name>
</gene>
<dbReference type="Proteomes" id="UP000287394">
    <property type="component" value="Chromosome"/>
</dbReference>
<organism evidence="1 2">
    <name type="scientific">Capsulimonas corticalis</name>
    <dbReference type="NCBI Taxonomy" id="2219043"/>
    <lineage>
        <taxon>Bacteria</taxon>
        <taxon>Bacillati</taxon>
        <taxon>Armatimonadota</taxon>
        <taxon>Armatimonadia</taxon>
        <taxon>Capsulimonadales</taxon>
        <taxon>Capsulimonadaceae</taxon>
        <taxon>Capsulimonas</taxon>
    </lineage>
</organism>
<dbReference type="PRINTS" id="PR00394">
    <property type="entry name" value="RHSPROTEIN"/>
</dbReference>
<dbReference type="EMBL" id="AP025739">
    <property type="protein sequence ID" value="BDI32590.1"/>
    <property type="molecule type" value="Genomic_DNA"/>
</dbReference>
<dbReference type="KEGG" id="ccot:CCAX7_46410"/>